<dbReference type="PROSITE" id="PS51257">
    <property type="entry name" value="PROKAR_LIPOPROTEIN"/>
    <property type="match status" value="1"/>
</dbReference>
<reference evidence="2" key="1">
    <citation type="submission" date="2022-11" db="EMBL/GenBank/DDBJ databases">
        <title>Minimal conservation of predation-associated metabolite biosynthetic gene clusters underscores biosynthetic potential of Myxococcota including descriptions for ten novel species: Archangium lansinium sp. nov., Myxococcus landrumus sp. nov., Nannocystis bai.</title>
        <authorList>
            <person name="Ahearne A."/>
            <person name="Stevens C."/>
            <person name="Dowd S."/>
        </authorList>
    </citation>
    <scope>NUCLEOTIDE SEQUENCE</scope>
    <source>
        <strain evidence="2">Fl3</strain>
    </source>
</reference>
<accession>A0ABY7HDM0</accession>
<organism evidence="2 3">
    <name type="scientific">Nannocystis punicea</name>
    <dbReference type="NCBI Taxonomy" id="2995304"/>
    <lineage>
        <taxon>Bacteria</taxon>
        <taxon>Pseudomonadati</taxon>
        <taxon>Myxococcota</taxon>
        <taxon>Polyangia</taxon>
        <taxon>Nannocystales</taxon>
        <taxon>Nannocystaceae</taxon>
        <taxon>Nannocystis</taxon>
    </lineage>
</organism>
<feature type="region of interest" description="Disordered" evidence="1">
    <location>
        <begin position="40"/>
        <end position="63"/>
    </location>
</feature>
<proteinExistence type="predicted"/>
<protein>
    <submittedName>
        <fullName evidence="2">Uncharacterized protein</fullName>
    </submittedName>
</protein>
<sequence length="131" mass="13414">MKSFVAPTILAFLAACTDTNPEPDEPPVVDMDHANELACDAGTESDTTGDVPADDGPGSGSGGDGLCRPVIDVLGTVIGTACWSCSTFACTCPIEQTSGACLAPCNEACNEGFTCRPIVIDAELLDVCWPV</sequence>
<evidence type="ECO:0000313" key="2">
    <source>
        <dbReference type="EMBL" id="WAS97218.1"/>
    </source>
</evidence>
<dbReference type="RefSeq" id="WP_269039581.1">
    <property type="nucleotide sequence ID" value="NZ_CP114040.1"/>
</dbReference>
<gene>
    <name evidence="2" type="ORF">O0S08_13810</name>
</gene>
<name>A0ABY7HDM0_9BACT</name>
<dbReference type="Proteomes" id="UP001164459">
    <property type="component" value="Chromosome"/>
</dbReference>
<keyword evidence="3" id="KW-1185">Reference proteome</keyword>
<dbReference type="EMBL" id="CP114040">
    <property type="protein sequence ID" value="WAS97218.1"/>
    <property type="molecule type" value="Genomic_DNA"/>
</dbReference>
<evidence type="ECO:0000256" key="1">
    <source>
        <dbReference type="SAM" id="MobiDB-lite"/>
    </source>
</evidence>
<evidence type="ECO:0000313" key="3">
    <source>
        <dbReference type="Proteomes" id="UP001164459"/>
    </source>
</evidence>